<evidence type="ECO:0000313" key="2">
    <source>
        <dbReference type="EMBL" id="QJA82720.1"/>
    </source>
</evidence>
<sequence length="52" mass="6288">MGNMSYCRYENTYRDLKDCWDNFNDEPTSETEIKYRKLLVKLCQEIAEDAMI</sequence>
<proteinExistence type="predicted"/>
<evidence type="ECO:0000313" key="1">
    <source>
        <dbReference type="EMBL" id="QJA65007.1"/>
    </source>
</evidence>
<dbReference type="EMBL" id="MT142494">
    <property type="protein sequence ID" value="QJA82720.1"/>
    <property type="molecule type" value="Genomic_DNA"/>
</dbReference>
<name>A0A6M3J756_9ZZZZ</name>
<dbReference type="EMBL" id="MT141530">
    <property type="protein sequence ID" value="QJA65007.1"/>
    <property type="molecule type" value="Genomic_DNA"/>
</dbReference>
<organism evidence="1">
    <name type="scientific">viral metagenome</name>
    <dbReference type="NCBI Taxonomy" id="1070528"/>
    <lineage>
        <taxon>unclassified sequences</taxon>
        <taxon>metagenomes</taxon>
        <taxon>organismal metagenomes</taxon>
    </lineage>
</organism>
<dbReference type="AlphaFoldDB" id="A0A6M3J756"/>
<accession>A0A6M3J756</accession>
<gene>
    <name evidence="2" type="ORF">MM415A00374_0032</name>
    <name evidence="1" type="ORF">MM415B00446_0031</name>
</gene>
<reference evidence="1" key="1">
    <citation type="submission" date="2020-03" db="EMBL/GenBank/DDBJ databases">
        <title>The deep terrestrial virosphere.</title>
        <authorList>
            <person name="Holmfeldt K."/>
            <person name="Nilsson E."/>
            <person name="Simone D."/>
            <person name="Lopez-Fernandez M."/>
            <person name="Wu X."/>
            <person name="de Brujin I."/>
            <person name="Lundin D."/>
            <person name="Andersson A."/>
            <person name="Bertilsson S."/>
            <person name="Dopson M."/>
        </authorList>
    </citation>
    <scope>NUCLEOTIDE SEQUENCE</scope>
    <source>
        <strain evidence="2">MM415A00374</strain>
        <strain evidence="1">MM415B00446</strain>
    </source>
</reference>
<protein>
    <submittedName>
        <fullName evidence="1">Uncharacterized protein</fullName>
    </submittedName>
</protein>